<feature type="domain" description="NAD(P)-binding" evidence="1">
    <location>
        <begin position="7"/>
        <end position="113"/>
    </location>
</feature>
<dbReference type="Proteomes" id="UP000250557">
    <property type="component" value="Chromosome"/>
</dbReference>
<dbReference type="Pfam" id="PF13460">
    <property type="entry name" value="NAD_binding_10"/>
    <property type="match status" value="1"/>
</dbReference>
<dbReference type="EMBL" id="CP043451">
    <property type="protein sequence ID" value="QEM04982.1"/>
    <property type="molecule type" value="Genomic_DNA"/>
</dbReference>
<sequence>MKIIVTGSLGNISKPLAVQLIAQGHTVTIISTDPGKSQEIITLGATAAIGSVTDAAFLTGVFTGADAVYTMVPPNFAAPDPIAYYEQVGQSYAEAIRASGVKRVVQLSSWGAHLPAGTGIIVGSHRIEQIFNGLANVDLTHLRPASFYTNLYHYVDMIKNSGMIATNYGGGDKLIWVSPLDIAKAAAEELVRPSVERIRYVASDERTCKEVAAVLGAAIGKPEMQWLSFSDDQVKATMEQHGVAPLMAGLLVELNAAIRTGLMREDYDRHPPAMGKIKIEDFAREFALAFK</sequence>
<protein>
    <submittedName>
        <fullName evidence="2">NAD(P)H-binding protein</fullName>
    </submittedName>
</protein>
<dbReference type="PANTHER" id="PTHR43162:SF1">
    <property type="entry name" value="PRESTALK A DIFFERENTIATION PROTEIN A"/>
    <property type="match status" value="1"/>
</dbReference>
<dbReference type="InterPro" id="IPR016040">
    <property type="entry name" value="NAD(P)-bd_dom"/>
</dbReference>
<evidence type="ECO:0000313" key="2">
    <source>
        <dbReference type="EMBL" id="QEM04982.1"/>
    </source>
</evidence>
<reference evidence="2 4" key="1">
    <citation type="submission" date="2019-08" db="EMBL/GenBank/DDBJ databases">
        <title>Comparative genome analysis confer to the adaptation heavy metal polluted environment.</title>
        <authorList>
            <person name="Li Y."/>
        </authorList>
    </citation>
    <scope>NUCLEOTIDE SEQUENCE [LARGE SCALE GENOMIC DNA]</scope>
    <source>
        <strain evidence="2 4">P2</strain>
    </source>
</reference>
<name>A0AAE6JHQ7_9SPHI</name>
<dbReference type="InterPro" id="IPR051604">
    <property type="entry name" value="Ergot_Alk_Oxidoreductase"/>
</dbReference>
<dbReference type="EMBL" id="CP071880">
    <property type="protein sequence ID" value="QTE52500.1"/>
    <property type="molecule type" value="Genomic_DNA"/>
</dbReference>
<keyword evidence="5" id="KW-1185">Reference proteome</keyword>
<dbReference type="Proteomes" id="UP000663940">
    <property type="component" value="Chromosome"/>
</dbReference>
<proteinExistence type="predicted"/>
<dbReference type="SUPFAM" id="SSF51735">
    <property type="entry name" value="NAD(P)-binding Rossmann-fold domains"/>
    <property type="match status" value="1"/>
</dbReference>
<accession>A0AAE6JHQ7</accession>
<evidence type="ECO:0000313" key="4">
    <source>
        <dbReference type="Proteomes" id="UP000250557"/>
    </source>
</evidence>
<dbReference type="AlphaFoldDB" id="A0AAE6JHQ7"/>
<dbReference type="RefSeq" id="WP_112654575.1">
    <property type="nucleotide sequence ID" value="NZ_CP043451.1"/>
</dbReference>
<organism evidence="2 4">
    <name type="scientific">Mucilaginibacter rubeus</name>
    <dbReference type="NCBI Taxonomy" id="2027860"/>
    <lineage>
        <taxon>Bacteria</taxon>
        <taxon>Pseudomonadati</taxon>
        <taxon>Bacteroidota</taxon>
        <taxon>Sphingobacteriia</taxon>
        <taxon>Sphingobacteriales</taxon>
        <taxon>Sphingobacteriaceae</taxon>
        <taxon>Mucilaginibacter</taxon>
    </lineage>
</organism>
<dbReference type="Gene3D" id="3.90.25.10">
    <property type="entry name" value="UDP-galactose 4-epimerase, domain 1"/>
    <property type="match status" value="1"/>
</dbReference>
<dbReference type="PANTHER" id="PTHR43162">
    <property type="match status" value="1"/>
</dbReference>
<gene>
    <name evidence="2" type="ORF">DIU31_016210</name>
    <name evidence="3" type="ORF">J3L21_11280</name>
</gene>
<reference evidence="3 5" key="2">
    <citation type="submission" date="2021-03" db="EMBL/GenBank/DDBJ databases">
        <title>Mucilaginibacter strains isolated from gold and copper mining confer multi heavy-metal resistance.</title>
        <authorList>
            <person name="Li Y."/>
        </authorList>
    </citation>
    <scope>NUCLEOTIDE SEQUENCE [LARGE SCALE GENOMIC DNA]</scope>
    <source>
        <strain evidence="3 5">P2-4</strain>
    </source>
</reference>
<evidence type="ECO:0000313" key="3">
    <source>
        <dbReference type="EMBL" id="QTE52500.1"/>
    </source>
</evidence>
<evidence type="ECO:0000313" key="5">
    <source>
        <dbReference type="Proteomes" id="UP000663940"/>
    </source>
</evidence>
<dbReference type="Gene3D" id="3.40.50.720">
    <property type="entry name" value="NAD(P)-binding Rossmann-like Domain"/>
    <property type="match status" value="1"/>
</dbReference>
<dbReference type="InterPro" id="IPR036291">
    <property type="entry name" value="NAD(P)-bd_dom_sf"/>
</dbReference>
<evidence type="ECO:0000259" key="1">
    <source>
        <dbReference type="Pfam" id="PF13460"/>
    </source>
</evidence>